<protein>
    <submittedName>
        <fullName evidence="2">Uncharacterized protein</fullName>
    </submittedName>
</protein>
<reference evidence="2" key="1">
    <citation type="submission" date="2021-03" db="EMBL/GenBank/DDBJ databases">
        <title>Draft genome sequence of rust myrtle Austropuccinia psidii MF-1, a brazilian biotype.</title>
        <authorList>
            <person name="Quecine M.C."/>
            <person name="Pachon D.M.R."/>
            <person name="Bonatelli M.L."/>
            <person name="Correr F.H."/>
            <person name="Franceschini L.M."/>
            <person name="Leite T.F."/>
            <person name="Margarido G.R.A."/>
            <person name="Almeida C.A."/>
            <person name="Ferrarezi J.A."/>
            <person name="Labate C.A."/>
        </authorList>
    </citation>
    <scope>NUCLEOTIDE SEQUENCE</scope>
    <source>
        <strain evidence="2">MF-1</strain>
    </source>
</reference>
<feature type="region of interest" description="Disordered" evidence="1">
    <location>
        <begin position="14"/>
        <end position="66"/>
    </location>
</feature>
<feature type="compositionally biased region" description="Polar residues" evidence="1">
    <location>
        <begin position="17"/>
        <end position="26"/>
    </location>
</feature>
<organism evidence="2 3">
    <name type="scientific">Austropuccinia psidii MF-1</name>
    <dbReference type="NCBI Taxonomy" id="1389203"/>
    <lineage>
        <taxon>Eukaryota</taxon>
        <taxon>Fungi</taxon>
        <taxon>Dikarya</taxon>
        <taxon>Basidiomycota</taxon>
        <taxon>Pucciniomycotina</taxon>
        <taxon>Pucciniomycetes</taxon>
        <taxon>Pucciniales</taxon>
        <taxon>Sphaerophragmiaceae</taxon>
        <taxon>Austropuccinia</taxon>
    </lineage>
</organism>
<accession>A0A9Q3HDE2</accession>
<evidence type="ECO:0000313" key="3">
    <source>
        <dbReference type="Proteomes" id="UP000765509"/>
    </source>
</evidence>
<evidence type="ECO:0000313" key="2">
    <source>
        <dbReference type="EMBL" id="MBW0498549.1"/>
    </source>
</evidence>
<feature type="compositionally biased region" description="Acidic residues" evidence="1">
    <location>
        <begin position="28"/>
        <end position="47"/>
    </location>
</feature>
<dbReference type="AlphaFoldDB" id="A0A9Q3HDE2"/>
<dbReference type="Proteomes" id="UP000765509">
    <property type="component" value="Unassembled WGS sequence"/>
</dbReference>
<sequence length="127" mass="14080">MKSKSRLFSCLLGGYSGISQAPQSGSGEAEDEELEESFEEEESDEKEVEGVPAAPEAPNLAHSNQPLVSQCEPNFLKMMEQMTQFMRPITQAFSARDNSRAPEFENPFMKAADSFNGTQAHKLKVFI</sequence>
<evidence type="ECO:0000256" key="1">
    <source>
        <dbReference type="SAM" id="MobiDB-lite"/>
    </source>
</evidence>
<name>A0A9Q3HDE2_9BASI</name>
<proteinExistence type="predicted"/>
<keyword evidence="3" id="KW-1185">Reference proteome</keyword>
<dbReference type="EMBL" id="AVOT02014773">
    <property type="protein sequence ID" value="MBW0498549.1"/>
    <property type="molecule type" value="Genomic_DNA"/>
</dbReference>
<gene>
    <name evidence="2" type="ORF">O181_038264</name>
</gene>
<comment type="caution">
    <text evidence="2">The sequence shown here is derived from an EMBL/GenBank/DDBJ whole genome shotgun (WGS) entry which is preliminary data.</text>
</comment>